<dbReference type="Proteomes" id="UP001319200">
    <property type="component" value="Unassembled WGS sequence"/>
</dbReference>
<keyword evidence="2" id="KW-1185">Reference proteome</keyword>
<dbReference type="InterPro" id="IPR011747">
    <property type="entry name" value="CHP02241"/>
</dbReference>
<evidence type="ECO:0000313" key="2">
    <source>
        <dbReference type="Proteomes" id="UP001319200"/>
    </source>
</evidence>
<dbReference type="Pfam" id="PF06841">
    <property type="entry name" value="Phage_T4_gp19"/>
    <property type="match status" value="1"/>
</dbReference>
<organism evidence="1 2">
    <name type="scientific">Chryseosolibacter histidini</name>
    <dbReference type="NCBI Taxonomy" id="2782349"/>
    <lineage>
        <taxon>Bacteria</taxon>
        <taxon>Pseudomonadati</taxon>
        <taxon>Bacteroidota</taxon>
        <taxon>Cytophagia</taxon>
        <taxon>Cytophagales</taxon>
        <taxon>Chryseotaleaceae</taxon>
        <taxon>Chryseosolibacter</taxon>
    </lineage>
</organism>
<comment type="caution">
    <text evidence="1">The sequence shown here is derived from an EMBL/GenBank/DDBJ whole genome shotgun (WGS) entry which is preliminary data.</text>
</comment>
<dbReference type="GO" id="GO:0005198">
    <property type="term" value="F:structural molecule activity"/>
    <property type="evidence" value="ECO:0007669"/>
    <property type="project" value="InterPro"/>
</dbReference>
<dbReference type="PANTHER" id="PTHR38009">
    <property type="entry name" value="CONSERVED HYPOTHETICAL PHAGE TAIL PROTEIN"/>
    <property type="match status" value="1"/>
</dbReference>
<accession>A0AAP2GQL1</accession>
<sequence length="166" mass="18838">MPLSKDEIKKSYPLPAYNYRVGFFEGDFAQGKEATFIGFSQVTGLNIEYEHVTYKNGLSFLSGFNIVRGMANPVKVTMKKGMIRNKHKDFLYRWLKSEDKFLFANSLTKDIIIDLCDEAGAAVVRWLVKGAVPVRMEMPEFNSNDNEVAIETLEVVAHSLKVSFNL</sequence>
<evidence type="ECO:0000313" key="1">
    <source>
        <dbReference type="EMBL" id="MBT1699055.1"/>
    </source>
</evidence>
<dbReference type="NCBIfam" id="TIGR02241">
    <property type="entry name" value="conserved hypothetical phage tail region protein"/>
    <property type="match status" value="1"/>
</dbReference>
<reference evidence="1 2" key="1">
    <citation type="submission" date="2021-05" db="EMBL/GenBank/DDBJ databases">
        <title>A Polyphasic approach of four new species of the genus Ohtaekwangia: Ohtaekwangia histidinii sp. nov., Ohtaekwangia cretensis sp. nov., Ohtaekwangia indiensis sp. nov., Ohtaekwangia reichenbachii sp. nov. from diverse environment.</title>
        <authorList>
            <person name="Octaviana S."/>
        </authorList>
    </citation>
    <scope>NUCLEOTIDE SEQUENCE [LARGE SCALE GENOMIC DNA]</scope>
    <source>
        <strain evidence="1 2">PWU4</strain>
    </source>
</reference>
<dbReference type="EMBL" id="JAHESF010000020">
    <property type="protein sequence ID" value="MBT1699055.1"/>
    <property type="molecule type" value="Genomic_DNA"/>
</dbReference>
<dbReference type="InterPro" id="IPR010667">
    <property type="entry name" value="Phage_T4_Gp19"/>
</dbReference>
<dbReference type="RefSeq" id="WP_254166433.1">
    <property type="nucleotide sequence ID" value="NZ_JAHESF010000020.1"/>
</dbReference>
<gene>
    <name evidence="1" type="ORF">KK083_19325</name>
</gene>
<dbReference type="PANTHER" id="PTHR38009:SF1">
    <property type="entry name" value="CONSERVED HYPOTHETICAL PHAGE TAIL PROTEIN"/>
    <property type="match status" value="1"/>
</dbReference>
<name>A0AAP2GQL1_9BACT</name>
<dbReference type="AlphaFoldDB" id="A0AAP2GQL1"/>
<protein>
    <submittedName>
        <fullName evidence="1">Phage tail protein</fullName>
    </submittedName>
</protein>
<proteinExistence type="predicted"/>